<sequence>MKTSAIFSILALAASAIASPLAAEAETLEKRSCPSAAIIACQNACSSVVVNACANIGCNGNPSCLSACQSARRSQCISCCSSRCTTC</sequence>
<accession>A0AAN6MIA3</accession>
<organism evidence="2 3">
    <name type="scientific">Staphylotrichum tortipilum</name>
    <dbReference type="NCBI Taxonomy" id="2831512"/>
    <lineage>
        <taxon>Eukaryota</taxon>
        <taxon>Fungi</taxon>
        <taxon>Dikarya</taxon>
        <taxon>Ascomycota</taxon>
        <taxon>Pezizomycotina</taxon>
        <taxon>Sordariomycetes</taxon>
        <taxon>Sordariomycetidae</taxon>
        <taxon>Sordariales</taxon>
        <taxon>Chaetomiaceae</taxon>
        <taxon>Staphylotrichum</taxon>
    </lineage>
</organism>
<evidence type="ECO:0000313" key="2">
    <source>
        <dbReference type="EMBL" id="KAK3901381.1"/>
    </source>
</evidence>
<feature type="signal peptide" evidence="1">
    <location>
        <begin position="1"/>
        <end position="18"/>
    </location>
</feature>
<keyword evidence="3" id="KW-1185">Reference proteome</keyword>
<reference evidence="2" key="1">
    <citation type="journal article" date="2023" name="Mol. Phylogenet. Evol.">
        <title>Genome-scale phylogeny and comparative genomics of the fungal order Sordariales.</title>
        <authorList>
            <person name="Hensen N."/>
            <person name="Bonometti L."/>
            <person name="Westerberg I."/>
            <person name="Brannstrom I.O."/>
            <person name="Guillou S."/>
            <person name="Cros-Aarteil S."/>
            <person name="Calhoun S."/>
            <person name="Haridas S."/>
            <person name="Kuo A."/>
            <person name="Mondo S."/>
            <person name="Pangilinan J."/>
            <person name="Riley R."/>
            <person name="LaButti K."/>
            <person name="Andreopoulos B."/>
            <person name="Lipzen A."/>
            <person name="Chen C."/>
            <person name="Yan M."/>
            <person name="Daum C."/>
            <person name="Ng V."/>
            <person name="Clum A."/>
            <person name="Steindorff A."/>
            <person name="Ohm R.A."/>
            <person name="Martin F."/>
            <person name="Silar P."/>
            <person name="Natvig D.O."/>
            <person name="Lalanne C."/>
            <person name="Gautier V."/>
            <person name="Ament-Velasquez S.L."/>
            <person name="Kruys A."/>
            <person name="Hutchinson M.I."/>
            <person name="Powell A.J."/>
            <person name="Barry K."/>
            <person name="Miller A.N."/>
            <person name="Grigoriev I.V."/>
            <person name="Debuchy R."/>
            <person name="Gladieux P."/>
            <person name="Hiltunen Thoren M."/>
            <person name="Johannesson H."/>
        </authorList>
    </citation>
    <scope>NUCLEOTIDE SEQUENCE</scope>
    <source>
        <strain evidence="2">CBS 103.79</strain>
    </source>
</reference>
<dbReference type="AlphaFoldDB" id="A0AAN6MIA3"/>
<proteinExistence type="predicted"/>
<dbReference type="Proteomes" id="UP001303889">
    <property type="component" value="Unassembled WGS sequence"/>
</dbReference>
<evidence type="ECO:0000256" key="1">
    <source>
        <dbReference type="SAM" id="SignalP"/>
    </source>
</evidence>
<keyword evidence="1" id="KW-0732">Signal</keyword>
<protein>
    <submittedName>
        <fullName evidence="2">Uncharacterized protein</fullName>
    </submittedName>
</protein>
<dbReference type="EMBL" id="MU855584">
    <property type="protein sequence ID" value="KAK3901381.1"/>
    <property type="molecule type" value="Genomic_DNA"/>
</dbReference>
<name>A0AAN6MIA3_9PEZI</name>
<evidence type="ECO:0000313" key="3">
    <source>
        <dbReference type="Proteomes" id="UP001303889"/>
    </source>
</evidence>
<gene>
    <name evidence="2" type="ORF">C8A05DRAFT_34938</name>
</gene>
<comment type="caution">
    <text evidence="2">The sequence shown here is derived from an EMBL/GenBank/DDBJ whole genome shotgun (WGS) entry which is preliminary data.</text>
</comment>
<reference evidence="2" key="2">
    <citation type="submission" date="2023-05" db="EMBL/GenBank/DDBJ databases">
        <authorList>
            <consortium name="Lawrence Berkeley National Laboratory"/>
            <person name="Steindorff A."/>
            <person name="Hensen N."/>
            <person name="Bonometti L."/>
            <person name="Westerberg I."/>
            <person name="Brannstrom I.O."/>
            <person name="Guillou S."/>
            <person name="Cros-Aarteil S."/>
            <person name="Calhoun S."/>
            <person name="Haridas S."/>
            <person name="Kuo A."/>
            <person name="Mondo S."/>
            <person name="Pangilinan J."/>
            <person name="Riley R."/>
            <person name="Labutti K."/>
            <person name="Andreopoulos B."/>
            <person name="Lipzen A."/>
            <person name="Chen C."/>
            <person name="Yanf M."/>
            <person name="Daum C."/>
            <person name="Ng V."/>
            <person name="Clum A."/>
            <person name="Ohm R."/>
            <person name="Martin F."/>
            <person name="Silar P."/>
            <person name="Natvig D."/>
            <person name="Lalanne C."/>
            <person name="Gautier V."/>
            <person name="Ament-Velasquez S.L."/>
            <person name="Kruys A."/>
            <person name="Hutchinson M.I."/>
            <person name="Powell A.J."/>
            <person name="Barry K."/>
            <person name="Miller A.N."/>
            <person name="Grigoriev I.V."/>
            <person name="Debuchy R."/>
            <person name="Gladieux P."/>
            <person name="Thoren M.H."/>
            <person name="Johannesson H."/>
        </authorList>
    </citation>
    <scope>NUCLEOTIDE SEQUENCE</scope>
    <source>
        <strain evidence="2">CBS 103.79</strain>
    </source>
</reference>
<feature type="chain" id="PRO_5043027141" evidence="1">
    <location>
        <begin position="19"/>
        <end position="87"/>
    </location>
</feature>